<accession>A0A9P5PPZ1</accession>
<keyword evidence="4" id="KW-1185">Reference proteome</keyword>
<sequence>MRRAQSVRHHSRASLSALSSTTSNSNQFGTAGGQLALHADDLGVLREGDESDADVLRKQLLEKDRECDRLKTTLSILQSQLSVRPPVEHVQALEREYKDQELLLQGTQRENERCMAEMERMKIREKMLERELARLAGDNWQASLDISPAPAATIGTLGSRMHQRSNTTSSTSGSTSNSGSFGSSLNPTLNPTINTSNATSAAILSTDGFTASPIQDQNSSPTTDPAAVATQIDKIRLLILGMETRLSKREEHLQEIVNRAEEEGRRWKEVGQA</sequence>
<evidence type="ECO:0000256" key="2">
    <source>
        <dbReference type="SAM" id="MobiDB-lite"/>
    </source>
</evidence>
<dbReference type="AlphaFoldDB" id="A0A9P5PPZ1"/>
<feature type="coiled-coil region" evidence="1">
    <location>
        <begin position="53"/>
        <end position="138"/>
    </location>
</feature>
<protein>
    <submittedName>
        <fullName evidence="3">Uncharacterized protein</fullName>
    </submittedName>
</protein>
<dbReference type="OrthoDB" id="3363533at2759"/>
<feature type="region of interest" description="Disordered" evidence="2">
    <location>
        <begin position="1"/>
        <end position="29"/>
    </location>
</feature>
<gene>
    <name evidence="3" type="ORF">BDP27DRAFT_1331480</name>
</gene>
<feature type="compositionally biased region" description="Basic residues" evidence="2">
    <location>
        <begin position="1"/>
        <end position="12"/>
    </location>
</feature>
<comment type="caution">
    <text evidence="3">The sequence shown here is derived from an EMBL/GenBank/DDBJ whole genome shotgun (WGS) entry which is preliminary data.</text>
</comment>
<evidence type="ECO:0000313" key="4">
    <source>
        <dbReference type="Proteomes" id="UP000772434"/>
    </source>
</evidence>
<evidence type="ECO:0000256" key="1">
    <source>
        <dbReference type="SAM" id="Coils"/>
    </source>
</evidence>
<proteinExistence type="predicted"/>
<dbReference type="Proteomes" id="UP000772434">
    <property type="component" value="Unassembled WGS sequence"/>
</dbReference>
<feature type="region of interest" description="Disordered" evidence="2">
    <location>
        <begin position="158"/>
        <end position="193"/>
    </location>
</feature>
<dbReference type="EMBL" id="JADNRY010000097">
    <property type="protein sequence ID" value="KAF9065855.1"/>
    <property type="molecule type" value="Genomic_DNA"/>
</dbReference>
<keyword evidence="1" id="KW-0175">Coiled coil</keyword>
<reference evidence="3" key="1">
    <citation type="submission" date="2020-11" db="EMBL/GenBank/DDBJ databases">
        <authorList>
            <consortium name="DOE Joint Genome Institute"/>
            <person name="Ahrendt S."/>
            <person name="Riley R."/>
            <person name="Andreopoulos W."/>
            <person name="Labutti K."/>
            <person name="Pangilinan J."/>
            <person name="Ruiz-Duenas F.J."/>
            <person name="Barrasa J.M."/>
            <person name="Sanchez-Garcia M."/>
            <person name="Camarero S."/>
            <person name="Miyauchi S."/>
            <person name="Serrano A."/>
            <person name="Linde D."/>
            <person name="Babiker R."/>
            <person name="Drula E."/>
            <person name="Ayuso-Fernandez I."/>
            <person name="Pacheco R."/>
            <person name="Padilla G."/>
            <person name="Ferreira P."/>
            <person name="Barriuso J."/>
            <person name="Kellner H."/>
            <person name="Castanera R."/>
            <person name="Alfaro M."/>
            <person name="Ramirez L."/>
            <person name="Pisabarro A.G."/>
            <person name="Kuo A."/>
            <person name="Tritt A."/>
            <person name="Lipzen A."/>
            <person name="He G."/>
            <person name="Yan M."/>
            <person name="Ng V."/>
            <person name="Cullen D."/>
            <person name="Martin F."/>
            <person name="Rosso M.-N."/>
            <person name="Henrissat B."/>
            <person name="Hibbett D."/>
            <person name="Martinez A.T."/>
            <person name="Grigoriev I.V."/>
        </authorList>
    </citation>
    <scope>NUCLEOTIDE SEQUENCE</scope>
    <source>
        <strain evidence="3">AH 40177</strain>
    </source>
</reference>
<evidence type="ECO:0000313" key="3">
    <source>
        <dbReference type="EMBL" id="KAF9065855.1"/>
    </source>
</evidence>
<name>A0A9P5PPZ1_9AGAR</name>
<organism evidence="3 4">
    <name type="scientific">Rhodocollybia butyracea</name>
    <dbReference type="NCBI Taxonomy" id="206335"/>
    <lineage>
        <taxon>Eukaryota</taxon>
        <taxon>Fungi</taxon>
        <taxon>Dikarya</taxon>
        <taxon>Basidiomycota</taxon>
        <taxon>Agaricomycotina</taxon>
        <taxon>Agaricomycetes</taxon>
        <taxon>Agaricomycetidae</taxon>
        <taxon>Agaricales</taxon>
        <taxon>Marasmiineae</taxon>
        <taxon>Omphalotaceae</taxon>
        <taxon>Rhodocollybia</taxon>
    </lineage>
</organism>
<feature type="compositionally biased region" description="Low complexity" evidence="2">
    <location>
        <begin position="13"/>
        <end position="26"/>
    </location>
</feature>
<feature type="compositionally biased region" description="Low complexity" evidence="2">
    <location>
        <begin position="165"/>
        <end position="184"/>
    </location>
</feature>